<dbReference type="PROSITE" id="PS51202">
    <property type="entry name" value="RCK_C"/>
    <property type="match status" value="1"/>
</dbReference>
<dbReference type="Gene3D" id="3.30.70.1450">
    <property type="entry name" value="Regulator of K+ conductance, C-terminal domain"/>
    <property type="match status" value="1"/>
</dbReference>
<dbReference type="InterPro" id="IPR058776">
    <property type="entry name" value="KhtT-like_N"/>
</dbReference>
<dbReference type="EMBL" id="CP024915">
    <property type="protein sequence ID" value="AUZ86866.1"/>
    <property type="molecule type" value="Genomic_DNA"/>
</dbReference>
<dbReference type="PANTHER" id="PTHR30445:SF8">
    <property type="entry name" value="K(+)_H(+) ANTIPORTER SUBUNIT KHTT"/>
    <property type="match status" value="1"/>
</dbReference>
<reference evidence="2 3" key="1">
    <citation type="submission" date="2017-11" db="EMBL/GenBank/DDBJ databases">
        <title>Draft genome of Arthrobacter agilis strain UMCV2, a plant growth-promoting rhizobacterium and biocontrol capacity of phytopathogenic fungi.</title>
        <authorList>
            <person name="Martinez-Camara R."/>
            <person name="Santoyo G."/>
            <person name="Moreno-Hagelsieb G."/>
            <person name="Valencia-Cantero E."/>
        </authorList>
    </citation>
    <scope>NUCLEOTIDE SEQUENCE [LARGE SCALE GENOMIC DNA]</scope>
    <source>
        <strain evidence="2 3">UMCV2</strain>
    </source>
</reference>
<dbReference type="AlphaFoldDB" id="A0A2L0UCB1"/>
<evidence type="ECO:0000313" key="2">
    <source>
        <dbReference type="EMBL" id="AUZ86866.1"/>
    </source>
</evidence>
<name>A0A2L0UCB1_9MICC</name>
<dbReference type="InterPro" id="IPR036721">
    <property type="entry name" value="RCK_C_sf"/>
</dbReference>
<evidence type="ECO:0000313" key="3">
    <source>
        <dbReference type="Proteomes" id="UP000239187"/>
    </source>
</evidence>
<protein>
    <submittedName>
        <fullName evidence="2">Potassium transporter TrkA</fullName>
    </submittedName>
</protein>
<dbReference type="PIRSF" id="PIRSF005028">
    <property type="entry name" value="KhtT"/>
    <property type="match status" value="1"/>
</dbReference>
<dbReference type="RefSeq" id="WP_133082134.1">
    <property type="nucleotide sequence ID" value="NZ_CP024915.1"/>
</dbReference>
<evidence type="ECO:0000259" key="1">
    <source>
        <dbReference type="PROSITE" id="PS51202"/>
    </source>
</evidence>
<dbReference type="PANTHER" id="PTHR30445">
    <property type="entry name" value="K(+)_H(+) ANTIPORTER SUBUNIT KHTT"/>
    <property type="match status" value="1"/>
</dbReference>
<dbReference type="GO" id="GO:0008324">
    <property type="term" value="F:monoatomic cation transmembrane transporter activity"/>
    <property type="evidence" value="ECO:0007669"/>
    <property type="project" value="InterPro"/>
</dbReference>
<dbReference type="Pfam" id="PF25991">
    <property type="entry name" value="KhtT_N"/>
    <property type="match status" value="1"/>
</dbReference>
<dbReference type="InterPro" id="IPR006037">
    <property type="entry name" value="RCK_C"/>
</dbReference>
<dbReference type="InterPro" id="IPR050144">
    <property type="entry name" value="AAE_transporter"/>
</dbReference>
<proteinExistence type="predicted"/>
<dbReference type="Pfam" id="PF02080">
    <property type="entry name" value="TrkA_C"/>
    <property type="match status" value="1"/>
</dbReference>
<sequence length="160" mass="16737">MNVIETRLPGIGVRREIVTGSGRRVGIVAQRDGDLDLIISKAGDPDACVASIPLTPDEAATIGNLLGSRQLVAQLTEEHRDLPGVSTRQFLIERGSPFDGRPLGDTRMRSRSGASLVAVLRSGQVQASPTPDFTLAAGDLLVVVGTSEGLDAAADILRNG</sequence>
<feature type="domain" description="RCK C-terminal" evidence="1">
    <location>
        <begin position="75"/>
        <end position="159"/>
    </location>
</feature>
<accession>A0A2L0UCB1</accession>
<organism evidence="2 3">
    <name type="scientific">Arthrobacter agilis</name>
    <dbReference type="NCBI Taxonomy" id="37921"/>
    <lineage>
        <taxon>Bacteria</taxon>
        <taxon>Bacillati</taxon>
        <taxon>Actinomycetota</taxon>
        <taxon>Actinomycetes</taxon>
        <taxon>Micrococcales</taxon>
        <taxon>Micrococcaceae</taxon>
        <taxon>Arthrobacter</taxon>
    </lineage>
</organism>
<dbReference type="InterPro" id="IPR026278">
    <property type="entry name" value="KhtT"/>
</dbReference>
<dbReference type="SUPFAM" id="SSF116726">
    <property type="entry name" value="TrkA C-terminal domain-like"/>
    <property type="match status" value="1"/>
</dbReference>
<gene>
    <name evidence="2" type="ORF">CVO76_03815</name>
</gene>
<dbReference type="Proteomes" id="UP000239187">
    <property type="component" value="Chromosome"/>
</dbReference>
<dbReference type="GO" id="GO:0006813">
    <property type="term" value="P:potassium ion transport"/>
    <property type="evidence" value="ECO:0007669"/>
    <property type="project" value="InterPro"/>
</dbReference>